<evidence type="ECO:0000313" key="8">
    <source>
        <dbReference type="Proteomes" id="UP001139290"/>
    </source>
</evidence>
<keyword evidence="4 6" id="KW-0663">Pyridoxal phosphate</keyword>
<dbReference type="Proteomes" id="UP001139290">
    <property type="component" value="Unassembled WGS sequence"/>
</dbReference>
<keyword evidence="8" id="KW-1185">Reference proteome</keyword>
<dbReference type="InterPro" id="IPR015421">
    <property type="entry name" value="PyrdxlP-dep_Trfase_major"/>
</dbReference>
<organism evidence="7 8">
    <name type="scientific">Citrobacter meridianamericanus</name>
    <dbReference type="NCBI Taxonomy" id="2894201"/>
    <lineage>
        <taxon>Bacteria</taxon>
        <taxon>Pseudomonadati</taxon>
        <taxon>Pseudomonadota</taxon>
        <taxon>Gammaproteobacteria</taxon>
        <taxon>Enterobacterales</taxon>
        <taxon>Enterobacteriaceae</taxon>
        <taxon>Citrobacter</taxon>
    </lineage>
</organism>
<accession>A0ABT1BFV6</accession>
<dbReference type="RefSeq" id="WP_252839050.1">
    <property type="nucleotide sequence ID" value="NZ_JAJJVQ010000014.1"/>
</dbReference>
<keyword evidence="3" id="KW-0210">Decarboxylase</keyword>
<comment type="cofactor">
    <cofactor evidence="1 6">
        <name>pyridoxal 5'-phosphate</name>
        <dbReference type="ChEBI" id="CHEBI:597326"/>
    </cofactor>
</comment>
<dbReference type="EMBL" id="JAJJVQ010000014">
    <property type="protein sequence ID" value="MCO5784421.1"/>
    <property type="molecule type" value="Genomic_DNA"/>
</dbReference>
<evidence type="ECO:0000256" key="3">
    <source>
        <dbReference type="ARBA" id="ARBA00022793"/>
    </source>
</evidence>
<evidence type="ECO:0000256" key="4">
    <source>
        <dbReference type="ARBA" id="ARBA00022898"/>
    </source>
</evidence>
<evidence type="ECO:0000256" key="5">
    <source>
        <dbReference type="ARBA" id="ARBA00023239"/>
    </source>
</evidence>
<evidence type="ECO:0000256" key="1">
    <source>
        <dbReference type="ARBA" id="ARBA00001933"/>
    </source>
</evidence>
<reference evidence="7" key="1">
    <citation type="submission" date="2021-11" db="EMBL/GenBank/DDBJ databases">
        <title>Citrobacter meridianamericanus sp. nov. isolated from soil.</title>
        <authorList>
            <person name="Furlan J.P.R."/>
            <person name="Stehling E.G."/>
        </authorList>
    </citation>
    <scope>NUCLEOTIDE SEQUENCE</scope>
    <source>
        <strain evidence="7">BR102</strain>
    </source>
</reference>
<dbReference type="Gene3D" id="3.40.640.10">
    <property type="entry name" value="Type I PLP-dependent aspartate aminotransferase-like (Major domain)"/>
    <property type="match status" value="1"/>
</dbReference>
<proteinExistence type="inferred from homology"/>
<name>A0ABT1BFV6_9ENTR</name>
<dbReference type="InterPro" id="IPR051151">
    <property type="entry name" value="Group_II_Decarboxylase"/>
</dbReference>
<evidence type="ECO:0000313" key="7">
    <source>
        <dbReference type="EMBL" id="MCO5784421.1"/>
    </source>
</evidence>
<sequence length="376" mass="42632">MQNGKNYYGIQVNLSEIEVEQNTVNRLKQLTNNLGDCYNEKKCPLPNTMSAERKAVEMYGEWLNLPTKESWGYIGGGSSIGNLQGMWMARALYPDATLVFSESAHYSIYKFSSLLNFKSVIIINTLQDGSIDINDLKRKIHREMNIVIVLTSGTTMTSAHDDVDNCIEVLNEMECTFYLHLDAALGGSIIPFISQGELGQKPSDFTFSNKNISSMTISIHKIIGVPVPANIFISRLSVVERFKSKVNEVPYLSHIKDITIYGSRDGFRAELVYKRINSLGWDGVYDIVQGLIKNCNYLLEGLKRLGLSEIFRVGGGVAIVIPVESLRKFMSYETIKDIEKRFHLVRDDENYHIYVMQHMYKKDCDEIVSVFRSALL</sequence>
<evidence type="ECO:0000256" key="6">
    <source>
        <dbReference type="RuleBase" id="RU000382"/>
    </source>
</evidence>
<gene>
    <name evidence="7" type="ORF">LOD26_24390</name>
</gene>
<dbReference type="Pfam" id="PF00282">
    <property type="entry name" value="Pyridoxal_deC"/>
    <property type="match status" value="1"/>
</dbReference>
<dbReference type="PANTHER" id="PTHR46101:SF18">
    <property type="entry name" value="HISTIDINE DECARBOXYLASE"/>
    <property type="match status" value="1"/>
</dbReference>
<dbReference type="PANTHER" id="PTHR46101">
    <property type="match status" value="1"/>
</dbReference>
<comment type="caution">
    <text evidence="7">The sequence shown here is derived from an EMBL/GenBank/DDBJ whole genome shotgun (WGS) entry which is preliminary data.</text>
</comment>
<keyword evidence="5 6" id="KW-0456">Lyase</keyword>
<protein>
    <submittedName>
        <fullName evidence="7">Pyridoxal-dependent decarboxylase</fullName>
    </submittedName>
</protein>
<dbReference type="SUPFAM" id="SSF53383">
    <property type="entry name" value="PLP-dependent transferases"/>
    <property type="match status" value="1"/>
</dbReference>
<dbReference type="InterPro" id="IPR002129">
    <property type="entry name" value="PyrdxlP-dep_de-COase"/>
</dbReference>
<evidence type="ECO:0000256" key="2">
    <source>
        <dbReference type="ARBA" id="ARBA00009533"/>
    </source>
</evidence>
<comment type="similarity">
    <text evidence="2 6">Belongs to the group II decarboxylase family.</text>
</comment>
<dbReference type="InterPro" id="IPR015424">
    <property type="entry name" value="PyrdxlP-dep_Trfase"/>
</dbReference>